<evidence type="ECO:0000256" key="6">
    <source>
        <dbReference type="SAM" id="MobiDB-lite"/>
    </source>
</evidence>
<dbReference type="GO" id="GO:0005737">
    <property type="term" value="C:cytoplasm"/>
    <property type="evidence" value="ECO:0007669"/>
    <property type="project" value="UniProtKB-SubCell"/>
</dbReference>
<dbReference type="InterPro" id="IPR036361">
    <property type="entry name" value="SAP_dom_sf"/>
</dbReference>
<feature type="region of interest" description="Disordered" evidence="6">
    <location>
        <begin position="524"/>
        <end position="559"/>
    </location>
</feature>
<dbReference type="GO" id="GO:0006355">
    <property type="term" value="P:regulation of DNA-templated transcription"/>
    <property type="evidence" value="ECO:0007669"/>
    <property type="project" value="InterPro"/>
</dbReference>
<feature type="compositionally biased region" description="Basic and acidic residues" evidence="6">
    <location>
        <begin position="874"/>
        <end position="904"/>
    </location>
</feature>
<organism evidence="8">
    <name type="scientific">Timema douglasi</name>
    <name type="common">Walking stick</name>
    <dbReference type="NCBI Taxonomy" id="61478"/>
    <lineage>
        <taxon>Eukaryota</taxon>
        <taxon>Metazoa</taxon>
        <taxon>Ecdysozoa</taxon>
        <taxon>Arthropoda</taxon>
        <taxon>Hexapoda</taxon>
        <taxon>Insecta</taxon>
        <taxon>Pterygota</taxon>
        <taxon>Neoptera</taxon>
        <taxon>Polyneoptera</taxon>
        <taxon>Phasmatodea</taxon>
        <taxon>Timematodea</taxon>
        <taxon>Timematoidea</taxon>
        <taxon>Timematidae</taxon>
        <taxon>Timema</taxon>
    </lineage>
</organism>
<feature type="compositionally biased region" description="Basic and acidic residues" evidence="6">
    <location>
        <begin position="786"/>
        <end position="803"/>
    </location>
</feature>
<reference evidence="8" key="1">
    <citation type="submission" date="2020-11" db="EMBL/GenBank/DDBJ databases">
        <authorList>
            <person name="Tran Van P."/>
        </authorList>
    </citation>
    <scope>NUCLEOTIDE SEQUENCE</scope>
</reference>
<feature type="compositionally biased region" description="Acidic residues" evidence="6">
    <location>
        <begin position="771"/>
        <end position="785"/>
    </location>
</feature>
<evidence type="ECO:0000256" key="2">
    <source>
        <dbReference type="ARBA" id="ARBA00022490"/>
    </source>
</evidence>
<feature type="compositionally biased region" description="Basic and acidic residues" evidence="6">
    <location>
        <begin position="210"/>
        <end position="221"/>
    </location>
</feature>
<dbReference type="InterPro" id="IPR003034">
    <property type="entry name" value="SAP_dom"/>
</dbReference>
<accession>A0A7R8VJR2</accession>
<feature type="region of interest" description="Disordered" evidence="6">
    <location>
        <begin position="600"/>
        <end position="668"/>
    </location>
</feature>
<dbReference type="PROSITE" id="PS50800">
    <property type="entry name" value="SAP"/>
    <property type="match status" value="1"/>
</dbReference>
<dbReference type="InterPro" id="IPR025224">
    <property type="entry name" value="CCAR1/CCAR2"/>
</dbReference>
<keyword evidence="4 5" id="KW-0175">Coiled coil</keyword>
<dbReference type="EMBL" id="OA567083">
    <property type="protein sequence ID" value="CAD7199853.1"/>
    <property type="molecule type" value="Genomic_DNA"/>
</dbReference>
<dbReference type="SMART" id="SM01122">
    <property type="entry name" value="DBC1"/>
    <property type="match status" value="1"/>
</dbReference>
<feature type="compositionally biased region" description="Basic and acidic residues" evidence="6">
    <location>
        <begin position="622"/>
        <end position="655"/>
    </location>
</feature>
<feature type="compositionally biased region" description="Acidic residues" evidence="6">
    <location>
        <begin position="1151"/>
        <end position="1173"/>
    </location>
</feature>
<evidence type="ECO:0000256" key="4">
    <source>
        <dbReference type="ARBA" id="ARBA00023054"/>
    </source>
</evidence>
<feature type="compositionally biased region" description="Basic residues" evidence="6">
    <location>
        <begin position="247"/>
        <end position="264"/>
    </location>
</feature>
<feature type="compositionally biased region" description="Basic and acidic residues" evidence="6">
    <location>
        <begin position="697"/>
        <end position="770"/>
    </location>
</feature>
<dbReference type="AlphaFoldDB" id="A0A7R8VJR2"/>
<evidence type="ECO:0000256" key="3">
    <source>
        <dbReference type="ARBA" id="ARBA00022553"/>
    </source>
</evidence>
<feature type="region of interest" description="Disordered" evidence="6">
    <location>
        <begin position="1062"/>
        <end position="1092"/>
    </location>
</feature>
<keyword evidence="3" id="KW-0597">Phosphoprotein</keyword>
<feature type="region of interest" description="Disordered" evidence="6">
    <location>
        <begin position="874"/>
        <end position="905"/>
    </location>
</feature>
<dbReference type="Pfam" id="PF14443">
    <property type="entry name" value="DBC1"/>
    <property type="match status" value="1"/>
</dbReference>
<sequence>MERPIKTLHGFDREASMMTPMAGAMGTAGVSMQAAMGNTQLYSQVGNVSYPTPRALNPTAFSNTTVANVPAATVATPNTSAKQRVFTGTVTKVHDNFGFVDEDVFFQTSCCVKGSNPQVGDRVLVEASYNPNMPFKWNATRIQVLPTTSNNNSRGGGGGGLQQSPGNNMMKGFSNIGPNSYNAVPPPSDSSNSGGGFGGRGPHPSRKPMTRRERSRDRKDTEEEDVERKKRREERAKEREEKDKRSPSVRRRSKSPRPRPARRTRIVPRYMVHIPKICLDLPEADVLELRRRYNNMYVPSDFFSTNFRWVDAFPPHTPFTLDQSCSFHVMNKEVDPVIENNTVLEPPDADYIFSAKVMLMSMPTMEEIFKKCCSLAEDKEKERENDDARDFVHPTRLVNFLVGLRGKNETMAIGGPWSPSLDGQDPEKDPSVLVKTAIRTCRALTGVDLSHCTQWYRFLEIYYRRAETTHKGRLVPARVETVVLFLPDVWSCVPARLEWDGLHHNYKKQLERRLKAEQDIAAGVTTEEKAQTSSSKKKKSHKLEGGESTGEIKKDPTHYSELDPKIMKVTELRTELEARLLSPKGLKSQLIARLTKTLKTEQDKAEEEKLKKAAEPPPPPKPEPKIEDDDKKRKEEEEKRKQDERERMAREKRYTLPDAPHILVHPSREHSFEVSLFAELFNEMLMRDFGFRIYKALEESPEKVKEEEKDRKKDKKDDKDRKDKDRKDDKDKKNGKKEDKDDKKNGKKDEHSKSDKKEDAKSKSDEKDKEDKDEDEEDDEEDDDNSKDGRRDKDKKSSLDRDKEKKKKEKVKMYTDDPNLLLSFVYFDQSHCGYIFDKDIEELLYTLGLNLSRAQVRKLVQKVVTRDSLHYRKLTDKPKKEDEAAGKEPNDVKDKPKEEKKETDPEALAALAYGNKRLLPVFEVGGSPPSKRARKDMDESKESVALPDGYTMFRGSLLHVDQLREQLKRSEKARIDTETKMLSLREELKEVKDKAVKTSVSAKELATNLTLTSKKLRHTENELAKMKANSEAFYEALEGIHEKVVPLLAETDVREVNRRYLEEDECDSPPPTLRRLGREDGQVSSRWSDTVEPSHFKARTTLSKMKKDKTPIVVKVKEEEEHQEACEDKFAEIEEVTAEEHTNKELKNETEDTGDKEEEENTETKDDDIMDIE</sequence>
<dbReference type="PANTHER" id="PTHR14304">
    <property type="entry name" value="CELL DIVISION CYCLE AND APOPTOSIS REGULATOR PROTEIN"/>
    <property type="match status" value="1"/>
</dbReference>
<dbReference type="PANTHER" id="PTHR14304:SF11">
    <property type="entry name" value="SAP DOMAIN-CONTAINING PROTEIN"/>
    <property type="match status" value="1"/>
</dbReference>
<feature type="compositionally biased region" description="Basic and acidic residues" evidence="6">
    <location>
        <begin position="1118"/>
        <end position="1150"/>
    </location>
</feature>
<feature type="region of interest" description="Disordered" evidence="6">
    <location>
        <begin position="1118"/>
        <end position="1173"/>
    </location>
</feature>
<evidence type="ECO:0000256" key="1">
    <source>
        <dbReference type="ARBA" id="ARBA00004496"/>
    </source>
</evidence>
<feature type="compositionally biased region" description="Basic and acidic residues" evidence="6">
    <location>
        <begin position="600"/>
        <end position="614"/>
    </location>
</feature>
<dbReference type="InterPro" id="IPR025954">
    <property type="entry name" value="DBC1/CARP1_inactive_NUDIX"/>
</dbReference>
<dbReference type="GO" id="GO:0005634">
    <property type="term" value="C:nucleus"/>
    <property type="evidence" value="ECO:0007669"/>
    <property type="project" value="TreeGrafter"/>
</dbReference>
<evidence type="ECO:0000259" key="7">
    <source>
        <dbReference type="PROSITE" id="PS50800"/>
    </source>
</evidence>
<dbReference type="SMART" id="SM00513">
    <property type="entry name" value="SAP"/>
    <property type="match status" value="1"/>
</dbReference>
<protein>
    <recommendedName>
        <fullName evidence="7">SAP domain-containing protein</fullName>
    </recommendedName>
</protein>
<feature type="coiled-coil region" evidence="5">
    <location>
        <begin position="960"/>
        <end position="1029"/>
    </location>
</feature>
<dbReference type="InterPro" id="IPR012340">
    <property type="entry name" value="NA-bd_OB-fold"/>
</dbReference>
<comment type="subcellular location">
    <subcellularLocation>
        <location evidence="1">Cytoplasm</location>
    </subcellularLocation>
</comment>
<feature type="region of interest" description="Disordered" evidence="6">
    <location>
        <begin position="146"/>
        <end position="264"/>
    </location>
</feature>
<evidence type="ECO:0000313" key="8">
    <source>
        <dbReference type="EMBL" id="CAD7199853.1"/>
    </source>
</evidence>
<name>A0A7R8VJR2_TIMDO</name>
<evidence type="ECO:0000256" key="5">
    <source>
        <dbReference type="SAM" id="Coils"/>
    </source>
</evidence>
<proteinExistence type="predicted"/>
<dbReference type="Gene3D" id="2.40.50.140">
    <property type="entry name" value="Nucleic acid-binding proteins"/>
    <property type="match status" value="1"/>
</dbReference>
<gene>
    <name evidence="8" type="ORF">TDIB3V08_LOCUS6094</name>
</gene>
<keyword evidence="2" id="KW-0963">Cytoplasm</keyword>
<dbReference type="InterPro" id="IPR045353">
    <property type="entry name" value="LAIKA"/>
</dbReference>
<feature type="domain" description="SAP" evidence="7">
    <location>
        <begin position="564"/>
        <end position="598"/>
    </location>
</feature>
<feature type="compositionally biased region" description="Basic and acidic residues" evidence="6">
    <location>
        <begin position="542"/>
        <end position="559"/>
    </location>
</feature>
<dbReference type="Pfam" id="PF02037">
    <property type="entry name" value="SAP"/>
    <property type="match status" value="1"/>
</dbReference>
<feature type="region of interest" description="Disordered" evidence="6">
    <location>
        <begin position="697"/>
        <end position="813"/>
    </location>
</feature>
<dbReference type="InterPro" id="IPR025223">
    <property type="entry name" value="S1-like_RNA-bd_dom"/>
</dbReference>
<feature type="compositionally biased region" description="Basic and acidic residues" evidence="6">
    <location>
        <begin position="233"/>
        <end position="246"/>
    </location>
</feature>
<dbReference type="SUPFAM" id="SSF68906">
    <property type="entry name" value="SAP domain"/>
    <property type="match status" value="1"/>
</dbReference>
<dbReference type="Pfam" id="PF19256">
    <property type="entry name" value="LAIKA"/>
    <property type="match status" value="1"/>
</dbReference>
<dbReference type="Pfam" id="PF14444">
    <property type="entry name" value="S1-like"/>
    <property type="match status" value="1"/>
</dbReference>